<dbReference type="Proteomes" id="UP000238605">
    <property type="component" value="Unassembled WGS sequence"/>
</dbReference>
<sequence>MRRWLAILLLVLLPLQFSWAAVADYCMHESGAAADHVGHHDHADHRHGASAGDKAKSDGSASTAADFDCGHCHGHCAGMLDVPVGLKTNALGSAPPGLAEAPSSEHLPAQPERPQWARLA</sequence>
<name>A0A2S5SWL8_9BURK</name>
<dbReference type="EMBL" id="PSNX01000004">
    <property type="protein sequence ID" value="PPE67134.1"/>
    <property type="molecule type" value="Genomic_DNA"/>
</dbReference>
<dbReference type="RefSeq" id="WP_104301953.1">
    <property type="nucleotide sequence ID" value="NZ_PSNX01000004.1"/>
</dbReference>
<evidence type="ECO:0000256" key="2">
    <source>
        <dbReference type="SAM" id="SignalP"/>
    </source>
</evidence>
<dbReference type="AlphaFoldDB" id="A0A2S5SWL8"/>
<dbReference type="InterPro" id="IPR021333">
    <property type="entry name" value="DUF2946"/>
</dbReference>
<keyword evidence="4" id="KW-1185">Reference proteome</keyword>
<evidence type="ECO:0008006" key="5">
    <source>
        <dbReference type="Google" id="ProtNLM"/>
    </source>
</evidence>
<protein>
    <recommendedName>
        <fullName evidence="5">Cobalt-zinc-cadmium resistance protein</fullName>
    </recommendedName>
</protein>
<feature type="region of interest" description="Disordered" evidence="1">
    <location>
        <begin position="91"/>
        <end position="120"/>
    </location>
</feature>
<feature type="compositionally biased region" description="Basic and acidic residues" evidence="1">
    <location>
        <begin position="37"/>
        <end position="57"/>
    </location>
</feature>
<dbReference type="OrthoDB" id="6717343at2"/>
<comment type="caution">
    <text evidence="3">The sequence shown here is derived from an EMBL/GenBank/DDBJ whole genome shotgun (WGS) entry which is preliminary data.</text>
</comment>
<feature type="region of interest" description="Disordered" evidence="1">
    <location>
        <begin position="37"/>
        <end position="64"/>
    </location>
</feature>
<reference evidence="3 4" key="1">
    <citation type="submission" date="2018-02" db="EMBL/GenBank/DDBJ databases">
        <title>Reclassifiation of [Polyangium] brachysporum DSM 7029 as Guopingzhaonella breviflexa gen. nov., sp. nov., a member of the family Comamonadaceae.</title>
        <authorList>
            <person name="Tang B."/>
        </authorList>
    </citation>
    <scope>NUCLEOTIDE SEQUENCE [LARGE SCALE GENOMIC DNA]</scope>
    <source>
        <strain evidence="3 4">BCRC 80649</strain>
    </source>
</reference>
<proteinExistence type="predicted"/>
<feature type="signal peptide" evidence="2">
    <location>
        <begin position="1"/>
        <end position="20"/>
    </location>
</feature>
<evidence type="ECO:0000256" key="1">
    <source>
        <dbReference type="SAM" id="MobiDB-lite"/>
    </source>
</evidence>
<organism evidence="3 4">
    <name type="scientific">Caldimonas caldifontis</name>
    <dbReference type="NCBI Taxonomy" id="1452508"/>
    <lineage>
        <taxon>Bacteria</taxon>
        <taxon>Pseudomonadati</taxon>
        <taxon>Pseudomonadota</taxon>
        <taxon>Betaproteobacteria</taxon>
        <taxon>Burkholderiales</taxon>
        <taxon>Sphaerotilaceae</taxon>
        <taxon>Caldimonas</taxon>
    </lineage>
</organism>
<feature type="chain" id="PRO_5015646416" description="Cobalt-zinc-cadmium resistance protein" evidence="2">
    <location>
        <begin position="21"/>
        <end position="120"/>
    </location>
</feature>
<keyword evidence="2" id="KW-0732">Signal</keyword>
<accession>A0A2S5SWL8</accession>
<evidence type="ECO:0000313" key="4">
    <source>
        <dbReference type="Proteomes" id="UP000238605"/>
    </source>
</evidence>
<gene>
    <name evidence="3" type="ORF">C1704_06785</name>
</gene>
<dbReference type="Pfam" id="PF11162">
    <property type="entry name" value="DUF2946"/>
    <property type="match status" value="1"/>
</dbReference>
<evidence type="ECO:0000313" key="3">
    <source>
        <dbReference type="EMBL" id="PPE67134.1"/>
    </source>
</evidence>